<dbReference type="GO" id="GO:0005576">
    <property type="term" value="C:extracellular region"/>
    <property type="evidence" value="ECO:0007669"/>
    <property type="project" value="UniProtKB-SubCell"/>
</dbReference>
<sequence length="526" mass="55927">MPFVPVRHPRSGPPRRPPGRARRARRWTAALGVPTLALTLLAPAAQAAPAATEAPRSAHVTAGHETAGHELLRRLHAPRTTTADGPVWSPVATGFASTATDDLPHGTTGGAGGRTVVVRDAAALAEQAAAEGPRTILVDGTIEIGDGDMIEVASDKTIAGAASGGELVDGGLFLDRVSNVVVRNLTFRDSYVAGDWDGKASDNDNDGIRIDTSSHVWIDHNEFTRLGDGQVDVRKDSTAVTLSWNHFRDHNKTVGVGWTDDVVTTITLHHNRFTNVHQRNASLDNVAAGHVYNNWLSGVSSYGMNARGGAQVLVEASVFEHARKPLIADDGGHVHQRGNVFRDVWGEAPAETGPTFEASDHYSYRLDDVRAVPRLLSRHAGPVVGTAERAARRVVVAQDGAGDFLSIHAAVGAAARTPHPVEIVVRPGTYREVVTLWPGADRLTVRGATGDPSDVVVTYDKPDSDWANTPTLTVLADRVTLRDLTLANTYDGAAGPSPAYALRDAGERTVLRDVVVLGDTTEGDPR</sequence>
<accession>A0A161I9I3</accession>
<dbReference type="GO" id="GO:0000272">
    <property type="term" value="P:polysaccharide catabolic process"/>
    <property type="evidence" value="ECO:0007669"/>
    <property type="project" value="UniProtKB-KW"/>
</dbReference>
<dbReference type="EMBL" id="CP014209">
    <property type="protein sequence ID" value="ANC32628.1"/>
    <property type="molecule type" value="Genomic_DNA"/>
</dbReference>
<reference evidence="8 9" key="1">
    <citation type="submission" date="2016-01" db="EMBL/GenBank/DDBJ databases">
        <title>Complete genome sequence of a soil Actinobacterium, Isoptericola dokdonensis DS-3.</title>
        <authorList>
            <person name="Kwon S.-K."/>
            <person name="Kim J.F."/>
        </authorList>
    </citation>
    <scope>NUCLEOTIDE SEQUENCE [LARGE SCALE GENOMIC DNA]</scope>
    <source>
        <strain evidence="8 9">DS-3</strain>
    </source>
</reference>
<comment type="subcellular location">
    <subcellularLocation>
        <location evidence="4">Secreted</location>
    </subcellularLocation>
</comment>
<dbReference type="PANTHER" id="PTHR31683">
    <property type="entry name" value="PECTATE LYASE 18-RELATED"/>
    <property type="match status" value="1"/>
</dbReference>
<keyword evidence="6" id="KW-0732">Signal</keyword>
<evidence type="ECO:0000313" key="8">
    <source>
        <dbReference type="EMBL" id="ANC32628.1"/>
    </source>
</evidence>
<keyword evidence="2" id="KW-0063">Aspartyl esterase</keyword>
<dbReference type="KEGG" id="ido:I598_3113"/>
<evidence type="ECO:0000256" key="1">
    <source>
        <dbReference type="ARBA" id="ARBA00022801"/>
    </source>
</evidence>
<dbReference type="InterPro" id="IPR012334">
    <property type="entry name" value="Pectin_lyas_fold"/>
</dbReference>
<feature type="region of interest" description="Disordered" evidence="5">
    <location>
        <begin position="1"/>
        <end position="24"/>
    </location>
</feature>
<dbReference type="InterPro" id="IPR011050">
    <property type="entry name" value="Pectin_lyase_fold/virulence"/>
</dbReference>
<dbReference type="SMART" id="SM00656">
    <property type="entry name" value="Amb_all"/>
    <property type="match status" value="1"/>
</dbReference>
<feature type="domain" description="Pectate lyase" evidence="7">
    <location>
        <begin position="114"/>
        <end position="325"/>
    </location>
</feature>
<evidence type="ECO:0000256" key="2">
    <source>
        <dbReference type="ARBA" id="ARBA00023085"/>
    </source>
</evidence>
<evidence type="ECO:0000256" key="4">
    <source>
        <dbReference type="RuleBase" id="RU361173"/>
    </source>
</evidence>
<dbReference type="GO" id="GO:0030570">
    <property type="term" value="F:pectate lyase activity"/>
    <property type="evidence" value="ECO:0007669"/>
    <property type="project" value="InterPro"/>
</dbReference>
<dbReference type="Gene3D" id="2.160.20.10">
    <property type="entry name" value="Single-stranded right-handed beta-helix, Pectin lyase-like"/>
    <property type="match status" value="2"/>
</dbReference>
<dbReference type="InterPro" id="IPR000070">
    <property type="entry name" value="Pectinesterase_cat"/>
</dbReference>
<dbReference type="InterPro" id="IPR002022">
    <property type="entry name" value="Pec_lyase"/>
</dbReference>
<dbReference type="EC" id="4.2.2.22" evidence="8"/>
<organism evidence="8 9">
    <name type="scientific">Isoptericola dokdonensis DS-3</name>
    <dbReference type="NCBI Taxonomy" id="1300344"/>
    <lineage>
        <taxon>Bacteria</taxon>
        <taxon>Bacillati</taxon>
        <taxon>Actinomycetota</taxon>
        <taxon>Actinomycetes</taxon>
        <taxon>Micrococcales</taxon>
        <taxon>Promicromonosporaceae</taxon>
        <taxon>Isoptericola</taxon>
    </lineage>
</organism>
<protein>
    <submittedName>
        <fullName evidence="8">Pectate trisaccharide-lyase</fullName>
        <ecNumber evidence="8">4.2.2.22</ecNumber>
    </submittedName>
</protein>
<keyword evidence="1" id="KW-0378">Hydrolase</keyword>
<dbReference type="Pfam" id="PF00544">
    <property type="entry name" value="Pectate_lyase_4"/>
    <property type="match status" value="1"/>
</dbReference>
<dbReference type="Proteomes" id="UP000076794">
    <property type="component" value="Chromosome"/>
</dbReference>
<dbReference type="PATRIC" id="fig|1300344.3.peg.3132"/>
<dbReference type="GO" id="GO:0042545">
    <property type="term" value="P:cell wall modification"/>
    <property type="evidence" value="ECO:0007669"/>
    <property type="project" value="InterPro"/>
</dbReference>
<keyword evidence="4" id="KW-0624">Polysaccharide degradation</keyword>
<dbReference type="AlphaFoldDB" id="A0A161I9I3"/>
<keyword evidence="3 4" id="KW-0456">Lyase</keyword>
<dbReference type="STRING" id="1300344.I598_3113"/>
<evidence type="ECO:0000313" key="9">
    <source>
        <dbReference type="Proteomes" id="UP000076794"/>
    </source>
</evidence>
<keyword evidence="4" id="KW-0119">Carbohydrate metabolism</keyword>
<feature type="signal peptide" evidence="6">
    <location>
        <begin position="1"/>
        <end position="47"/>
    </location>
</feature>
<comment type="similarity">
    <text evidence="4">Belongs to the polysaccharide lyase 1 family.</text>
</comment>
<dbReference type="RefSeq" id="WP_083973393.1">
    <property type="nucleotide sequence ID" value="NZ_CP014209.1"/>
</dbReference>
<dbReference type="InterPro" id="IPR045032">
    <property type="entry name" value="PEL"/>
</dbReference>
<evidence type="ECO:0000256" key="6">
    <source>
        <dbReference type="SAM" id="SignalP"/>
    </source>
</evidence>
<proteinExistence type="inferred from homology"/>
<dbReference type="SUPFAM" id="SSF51126">
    <property type="entry name" value="Pectin lyase-like"/>
    <property type="match status" value="2"/>
</dbReference>
<dbReference type="GO" id="GO:0030599">
    <property type="term" value="F:pectinesterase activity"/>
    <property type="evidence" value="ECO:0007669"/>
    <property type="project" value="InterPro"/>
</dbReference>
<name>A0A161I9I3_9MICO</name>
<evidence type="ECO:0000259" key="7">
    <source>
        <dbReference type="SMART" id="SM00656"/>
    </source>
</evidence>
<dbReference type="PANTHER" id="PTHR31683:SF18">
    <property type="entry name" value="PECTATE LYASE 21-RELATED"/>
    <property type="match status" value="1"/>
</dbReference>
<keyword evidence="9" id="KW-1185">Reference proteome</keyword>
<dbReference type="OrthoDB" id="112037at2"/>
<dbReference type="Pfam" id="PF01095">
    <property type="entry name" value="Pectinesterase"/>
    <property type="match status" value="1"/>
</dbReference>
<gene>
    <name evidence="8" type="primary">pelA_3</name>
    <name evidence="8" type="ORF">I598_3113</name>
</gene>
<evidence type="ECO:0000256" key="5">
    <source>
        <dbReference type="SAM" id="MobiDB-lite"/>
    </source>
</evidence>
<evidence type="ECO:0000256" key="3">
    <source>
        <dbReference type="ARBA" id="ARBA00023239"/>
    </source>
</evidence>
<keyword evidence="4" id="KW-0964">Secreted</keyword>
<feature type="chain" id="PRO_5007823639" evidence="6">
    <location>
        <begin position="48"/>
        <end position="526"/>
    </location>
</feature>